<evidence type="ECO:0000313" key="3">
    <source>
        <dbReference type="EMBL" id="CAK7339993.1"/>
    </source>
</evidence>
<dbReference type="InterPro" id="IPR050905">
    <property type="entry name" value="Plant_NBS-LRR"/>
</dbReference>
<dbReference type="AlphaFoldDB" id="A0AAV1RVA2"/>
<dbReference type="EMBL" id="CAWUPB010001159">
    <property type="protein sequence ID" value="CAK7339993.1"/>
    <property type="molecule type" value="Genomic_DNA"/>
</dbReference>
<organism evidence="3 4">
    <name type="scientific">Dovyalis caffra</name>
    <dbReference type="NCBI Taxonomy" id="77055"/>
    <lineage>
        <taxon>Eukaryota</taxon>
        <taxon>Viridiplantae</taxon>
        <taxon>Streptophyta</taxon>
        <taxon>Embryophyta</taxon>
        <taxon>Tracheophyta</taxon>
        <taxon>Spermatophyta</taxon>
        <taxon>Magnoliopsida</taxon>
        <taxon>eudicotyledons</taxon>
        <taxon>Gunneridae</taxon>
        <taxon>Pentapetalae</taxon>
        <taxon>rosids</taxon>
        <taxon>fabids</taxon>
        <taxon>Malpighiales</taxon>
        <taxon>Salicaceae</taxon>
        <taxon>Flacourtieae</taxon>
        <taxon>Dovyalis</taxon>
    </lineage>
</organism>
<comment type="caution">
    <text evidence="3">The sequence shown here is derived from an EMBL/GenBank/DDBJ whole genome shotgun (WGS) entry which is preliminary data.</text>
</comment>
<keyword evidence="4" id="KW-1185">Reference proteome</keyword>
<dbReference type="InterPro" id="IPR032675">
    <property type="entry name" value="LRR_dom_sf"/>
</dbReference>
<evidence type="ECO:0000313" key="4">
    <source>
        <dbReference type="Proteomes" id="UP001314170"/>
    </source>
</evidence>
<proteinExistence type="predicted"/>
<dbReference type="Pfam" id="PF23247">
    <property type="entry name" value="LRR_RPS2"/>
    <property type="match status" value="1"/>
</dbReference>
<dbReference type="PANTHER" id="PTHR33463:SF204">
    <property type="entry name" value="NB-ARC DOMAIN-CONTAINING PROTEIN"/>
    <property type="match status" value="1"/>
</dbReference>
<evidence type="ECO:0000259" key="2">
    <source>
        <dbReference type="Pfam" id="PF23247"/>
    </source>
</evidence>
<sequence length="311" mass="35262">MNSESMSSDHYRAVFPIVSWRDDAMSAGAHASKTKAGNTPPLHALLLSLLKTGAGNFYHSECPKAEGLQLYSEKGKSQKARSPEFIDGSDGFSKEATIIRQGQFPVDILHKLKVLELQCFHEESAVFPFDLLIQRVHNLENLVVRHGLFKELFSSGLFGEEKHAMTLARIKCLKLVWLPNLERIWNQGLLVDQLIKNLEKLEAWRCYSLTNLAPSITSIQNLRSLDVWQCKGLKYLIASSTARSLVQLTAMTVRKCEVITEIVANEGDESESEIIFRKLESIRLDYFQDIYSTWDLTQNSSLGSNQKRDRK</sequence>
<dbReference type="Gene3D" id="3.80.10.10">
    <property type="entry name" value="Ribonuclease Inhibitor"/>
    <property type="match status" value="1"/>
</dbReference>
<name>A0AAV1RVA2_9ROSI</name>
<gene>
    <name evidence="3" type="ORF">DCAF_LOCUS15071</name>
</gene>
<accession>A0AAV1RVA2</accession>
<dbReference type="Proteomes" id="UP001314170">
    <property type="component" value="Unassembled WGS sequence"/>
</dbReference>
<dbReference type="InterPro" id="IPR057135">
    <property type="entry name" value="At4g27190-like_LRR"/>
</dbReference>
<dbReference type="PANTHER" id="PTHR33463">
    <property type="entry name" value="NB-ARC DOMAIN-CONTAINING PROTEIN-RELATED"/>
    <property type="match status" value="1"/>
</dbReference>
<dbReference type="SUPFAM" id="SSF52047">
    <property type="entry name" value="RNI-like"/>
    <property type="match status" value="1"/>
</dbReference>
<reference evidence="3 4" key="1">
    <citation type="submission" date="2024-01" db="EMBL/GenBank/DDBJ databases">
        <authorList>
            <person name="Waweru B."/>
        </authorList>
    </citation>
    <scope>NUCLEOTIDE SEQUENCE [LARGE SCALE GENOMIC DNA]</scope>
</reference>
<feature type="domain" description="Disease resistance protein At4g27190-like leucine-rich repeats" evidence="2">
    <location>
        <begin position="97"/>
        <end position="215"/>
    </location>
</feature>
<keyword evidence="1" id="KW-0611">Plant defense</keyword>
<protein>
    <recommendedName>
        <fullName evidence="2">Disease resistance protein At4g27190-like leucine-rich repeats domain-containing protein</fullName>
    </recommendedName>
</protein>
<evidence type="ECO:0000256" key="1">
    <source>
        <dbReference type="ARBA" id="ARBA00022821"/>
    </source>
</evidence>